<feature type="non-terminal residue" evidence="1">
    <location>
        <position position="1"/>
    </location>
</feature>
<dbReference type="Proteomes" id="UP000887013">
    <property type="component" value="Unassembled WGS sequence"/>
</dbReference>
<proteinExistence type="predicted"/>
<evidence type="ECO:0000313" key="2">
    <source>
        <dbReference type="Proteomes" id="UP000887013"/>
    </source>
</evidence>
<dbReference type="OrthoDB" id="6437561at2759"/>
<accession>A0A8X6QL99</accession>
<comment type="caution">
    <text evidence="1">The sequence shown here is derived from an EMBL/GenBank/DDBJ whole genome shotgun (WGS) entry which is preliminary data.</text>
</comment>
<keyword evidence="2" id="KW-1185">Reference proteome</keyword>
<evidence type="ECO:0000313" key="1">
    <source>
        <dbReference type="EMBL" id="GFU24990.1"/>
    </source>
</evidence>
<protein>
    <submittedName>
        <fullName evidence="1">Uncharacterized protein</fullName>
    </submittedName>
</protein>
<gene>
    <name evidence="1" type="ORF">NPIL_192331</name>
</gene>
<reference evidence="1" key="1">
    <citation type="submission" date="2020-08" db="EMBL/GenBank/DDBJ databases">
        <title>Multicomponent nature underlies the extraordinary mechanical properties of spider dragline silk.</title>
        <authorList>
            <person name="Kono N."/>
            <person name="Nakamura H."/>
            <person name="Mori M."/>
            <person name="Yoshida Y."/>
            <person name="Ohtoshi R."/>
            <person name="Malay A.D."/>
            <person name="Moran D.A.P."/>
            <person name="Tomita M."/>
            <person name="Numata K."/>
            <person name="Arakawa K."/>
        </authorList>
    </citation>
    <scope>NUCLEOTIDE SEQUENCE</scope>
</reference>
<dbReference type="AlphaFoldDB" id="A0A8X6QL99"/>
<organism evidence="1 2">
    <name type="scientific">Nephila pilipes</name>
    <name type="common">Giant wood spider</name>
    <name type="synonym">Nephila maculata</name>
    <dbReference type="NCBI Taxonomy" id="299642"/>
    <lineage>
        <taxon>Eukaryota</taxon>
        <taxon>Metazoa</taxon>
        <taxon>Ecdysozoa</taxon>
        <taxon>Arthropoda</taxon>
        <taxon>Chelicerata</taxon>
        <taxon>Arachnida</taxon>
        <taxon>Araneae</taxon>
        <taxon>Araneomorphae</taxon>
        <taxon>Entelegynae</taxon>
        <taxon>Araneoidea</taxon>
        <taxon>Nephilidae</taxon>
        <taxon>Nephila</taxon>
    </lineage>
</organism>
<name>A0A8X6QL99_NEPPI</name>
<dbReference type="EMBL" id="BMAW01032301">
    <property type="protein sequence ID" value="GFU24990.1"/>
    <property type="molecule type" value="Genomic_DNA"/>
</dbReference>
<sequence>SLGKGLKYDLIELPQELGENVSPDTEVENVRIIIVGNENYEEEFVILMMERITTRIGKKFKERNLILENLRAKLRRDRCEQATTLQ</sequence>